<comment type="cofactor">
    <cofactor evidence="1">
        <name>Mg(2+)</name>
        <dbReference type="ChEBI" id="CHEBI:18420"/>
    </cofactor>
</comment>
<dbReference type="AlphaFoldDB" id="A0A1G7S7V7"/>
<dbReference type="CDD" id="cd03430">
    <property type="entry name" value="NUDIX_GDPMH_NudD"/>
    <property type="match status" value="1"/>
</dbReference>
<reference evidence="5 6" key="1">
    <citation type="submission" date="2016-10" db="EMBL/GenBank/DDBJ databases">
        <authorList>
            <person name="de Groot N.N."/>
        </authorList>
    </citation>
    <scope>NUCLEOTIDE SEQUENCE [LARGE SCALE GENOMIC DNA]</scope>
    <source>
        <strain evidence="5 6">LMG 2247</strain>
    </source>
</reference>
<evidence type="ECO:0000313" key="6">
    <source>
        <dbReference type="Proteomes" id="UP000199706"/>
    </source>
</evidence>
<feature type="domain" description="Nudix hydrolase" evidence="4">
    <location>
        <begin position="68"/>
        <end position="209"/>
    </location>
</feature>
<dbReference type="Gene3D" id="3.90.79.10">
    <property type="entry name" value="Nucleoside Triphosphate Pyrophosphohydrolase"/>
    <property type="match status" value="1"/>
</dbReference>
<dbReference type="Pfam" id="PF00293">
    <property type="entry name" value="NUDIX"/>
    <property type="match status" value="1"/>
</dbReference>
<keyword evidence="2" id="KW-0378">Hydrolase</keyword>
<evidence type="ECO:0000256" key="1">
    <source>
        <dbReference type="ARBA" id="ARBA00001946"/>
    </source>
</evidence>
<dbReference type="PANTHER" id="PTHR43046">
    <property type="entry name" value="GDP-MANNOSE MANNOSYL HYDROLASE"/>
    <property type="match status" value="1"/>
</dbReference>
<keyword evidence="3" id="KW-0460">Magnesium</keyword>
<proteinExistence type="predicted"/>
<dbReference type="EMBL" id="FNCJ01000002">
    <property type="protein sequence ID" value="SDG19032.1"/>
    <property type="molecule type" value="Genomic_DNA"/>
</dbReference>
<evidence type="ECO:0000256" key="2">
    <source>
        <dbReference type="ARBA" id="ARBA00022801"/>
    </source>
</evidence>
<dbReference type="Proteomes" id="UP000199706">
    <property type="component" value="Unassembled WGS sequence"/>
</dbReference>
<gene>
    <name evidence="5" type="ORF">SAMN05216466_102416</name>
</gene>
<dbReference type="SUPFAM" id="SSF55811">
    <property type="entry name" value="Nudix"/>
    <property type="match status" value="1"/>
</dbReference>
<dbReference type="PROSITE" id="PS51462">
    <property type="entry name" value="NUDIX"/>
    <property type="match status" value="1"/>
</dbReference>
<organism evidence="5 6">
    <name type="scientific">Paraburkholderia phenazinium</name>
    <dbReference type="NCBI Taxonomy" id="60549"/>
    <lineage>
        <taxon>Bacteria</taxon>
        <taxon>Pseudomonadati</taxon>
        <taxon>Pseudomonadota</taxon>
        <taxon>Betaproteobacteria</taxon>
        <taxon>Burkholderiales</taxon>
        <taxon>Burkholderiaceae</taxon>
        <taxon>Paraburkholderia</taxon>
    </lineage>
</organism>
<evidence type="ECO:0000259" key="4">
    <source>
        <dbReference type="PROSITE" id="PS51462"/>
    </source>
</evidence>
<dbReference type="GO" id="GO:0016787">
    <property type="term" value="F:hydrolase activity"/>
    <property type="evidence" value="ECO:0007669"/>
    <property type="project" value="UniProtKB-KW"/>
</dbReference>
<dbReference type="InterPro" id="IPR015797">
    <property type="entry name" value="NUDIX_hydrolase-like_dom_sf"/>
</dbReference>
<protein>
    <submittedName>
        <fullName evidence="5">Colanic acid biosynthesis protein WcaH</fullName>
    </submittedName>
</protein>
<dbReference type="NCBIfam" id="NF011963">
    <property type="entry name" value="PRK15434.1"/>
    <property type="match status" value="1"/>
</dbReference>
<name>A0A1G7S7V7_9BURK</name>
<accession>A0A1G7S7V7</accession>
<evidence type="ECO:0000256" key="3">
    <source>
        <dbReference type="ARBA" id="ARBA00022842"/>
    </source>
</evidence>
<sequence>MQGVSENANLELKIAPPPARPPSVVSRNYLVGFRQASHRSVRFGHDARWPDHPCVPMLPTEKFLQTVDATPLVAIDLIIPNANGAYLLGHRINKPAQGFWFVPGGRIRKNERLDDAFRRIARDELGRAAVERSDADLVGVYEHLYDDNFSGQPGISTHYIVLGYKLRRPIDLENLPNTQHTAYRWATEEEIVADSSVHLNTRVYFGEPLPR</sequence>
<evidence type="ECO:0000313" key="5">
    <source>
        <dbReference type="EMBL" id="SDG19032.1"/>
    </source>
</evidence>
<dbReference type="InterPro" id="IPR000086">
    <property type="entry name" value="NUDIX_hydrolase_dom"/>
</dbReference>
<dbReference type="PANTHER" id="PTHR43046:SF12">
    <property type="entry name" value="GDP-MANNOSE MANNOSYL HYDROLASE"/>
    <property type="match status" value="1"/>
</dbReference>